<dbReference type="GO" id="GO:0032259">
    <property type="term" value="P:methylation"/>
    <property type="evidence" value="ECO:0007669"/>
    <property type="project" value="UniProtKB-KW"/>
</dbReference>
<dbReference type="EC" id="2.1.1.64" evidence="1"/>
<reference evidence="2" key="1">
    <citation type="journal article" date="2019" name="Int. J. Syst. Evol. Microbiol.">
        <title>The Global Catalogue of Microorganisms (GCM) 10K type strain sequencing project: providing services to taxonomists for standard genome sequencing and annotation.</title>
        <authorList>
            <consortium name="The Broad Institute Genomics Platform"/>
            <consortium name="The Broad Institute Genome Sequencing Center for Infectious Disease"/>
            <person name="Wu L."/>
            <person name="Ma J."/>
        </authorList>
    </citation>
    <scope>NUCLEOTIDE SEQUENCE [LARGE SCALE GENOMIC DNA]</scope>
    <source>
        <strain evidence="2">CCUG 61485</strain>
    </source>
</reference>
<gene>
    <name evidence="1" type="ORF">ACFQ39_14140</name>
</gene>
<dbReference type="RefSeq" id="WP_377180121.1">
    <property type="nucleotide sequence ID" value="NZ_JBHTMY010000004.1"/>
</dbReference>
<accession>A0ABW3Y4K5</accession>
<dbReference type="EMBL" id="JBHTMY010000004">
    <property type="protein sequence ID" value="MFD1316761.1"/>
    <property type="molecule type" value="Genomic_DNA"/>
</dbReference>
<keyword evidence="2" id="KW-1185">Reference proteome</keyword>
<name>A0ABW3Y4K5_9FLAO</name>
<dbReference type="Gene3D" id="3.40.50.150">
    <property type="entry name" value="Vaccinia Virus protein VP39"/>
    <property type="match status" value="1"/>
</dbReference>
<dbReference type="CDD" id="cd02440">
    <property type="entry name" value="AdoMet_MTases"/>
    <property type="match status" value="1"/>
</dbReference>
<dbReference type="Pfam" id="PF13489">
    <property type="entry name" value="Methyltransf_23"/>
    <property type="match status" value="1"/>
</dbReference>
<evidence type="ECO:0000313" key="1">
    <source>
        <dbReference type="EMBL" id="MFD1316761.1"/>
    </source>
</evidence>
<comment type="caution">
    <text evidence="1">The sequence shown here is derived from an EMBL/GenBank/DDBJ whole genome shotgun (WGS) entry which is preliminary data.</text>
</comment>
<proteinExistence type="predicted"/>
<dbReference type="Proteomes" id="UP001597201">
    <property type="component" value="Unassembled WGS sequence"/>
</dbReference>
<sequence>MTKKNSPDIMGSAMLDFYRGRHKEDIITYSSISGEDVLPLAHLFRSFDQMPLLEQTALSFAKGKILDIGCGAGIHSLYLQQKGFDVHAIDTSKGAIEVCKLRGIKKADQCDIYSLKKVKYDTIYALMNGIGICGKISKLTNFLIHLKSLLKENGQIITDSSDLKYMVENENYFLEKSNHYYGEVEFEMFYKLEQGRPFDWLYVDFDTLQEHARKAGLSCTMLKKGKHYDYLAKLTAKK</sequence>
<keyword evidence="1" id="KW-0808">Transferase</keyword>
<evidence type="ECO:0000313" key="2">
    <source>
        <dbReference type="Proteomes" id="UP001597201"/>
    </source>
</evidence>
<dbReference type="GO" id="GO:0061542">
    <property type="term" value="F:3-demethylubiquinol 3-O-methyltransferase activity"/>
    <property type="evidence" value="ECO:0007669"/>
    <property type="project" value="UniProtKB-EC"/>
</dbReference>
<dbReference type="EC" id="2.1.1.222" evidence="1"/>
<dbReference type="GO" id="GO:0102208">
    <property type="term" value="F:2-polyprenyl-6-hydroxyphenol methylase activity"/>
    <property type="evidence" value="ECO:0007669"/>
    <property type="project" value="UniProtKB-EC"/>
</dbReference>
<dbReference type="InterPro" id="IPR029063">
    <property type="entry name" value="SAM-dependent_MTases_sf"/>
</dbReference>
<dbReference type="SUPFAM" id="SSF53335">
    <property type="entry name" value="S-adenosyl-L-methionine-dependent methyltransferases"/>
    <property type="match status" value="1"/>
</dbReference>
<organism evidence="1 2">
    <name type="scientific">Namhaeicola litoreus</name>
    <dbReference type="NCBI Taxonomy" id="1052145"/>
    <lineage>
        <taxon>Bacteria</taxon>
        <taxon>Pseudomonadati</taxon>
        <taxon>Bacteroidota</taxon>
        <taxon>Flavobacteriia</taxon>
        <taxon>Flavobacteriales</taxon>
        <taxon>Flavobacteriaceae</taxon>
        <taxon>Namhaeicola</taxon>
    </lineage>
</organism>
<protein>
    <submittedName>
        <fullName evidence="1">Class I SAM-dependent methyltransferase</fullName>
        <ecNumber evidence="1">2.1.1.222</ecNumber>
        <ecNumber evidence="1">2.1.1.64</ecNumber>
    </submittedName>
</protein>
<keyword evidence="1" id="KW-0489">Methyltransferase</keyword>